<feature type="domain" description="Histone deacetylase" evidence="3">
    <location>
        <begin position="18"/>
        <end position="282"/>
    </location>
</feature>
<sequence>MHAYYADHFVLPLPEGHRFPMRKYSRLRDRLSAELPGVQMREAPAASDGELALVHTPAYVQGVATGGLDAALQREIGFPWSLAMAERARRSVGASVAAARDALAQGVAGNLAGGTHHAYAHKGGGFCVFNDIAVTARLMQAEAWRHHRQKMNVAVIDLDVHQGNGTAHIFANDPSVFTLSLHGEKNFPFRKEASDLDVGLPDGCTDEPYLAALHQALQTLQDRFDPHLVIYLAGADPHEGDRLGRLKLTADGMQARDRVVMDWAWQRKLPVVMCMGGGYGHDIETTVQVQMQTWDVALGYWQRWHNQQS</sequence>
<dbReference type="GO" id="GO:0040029">
    <property type="term" value="P:epigenetic regulation of gene expression"/>
    <property type="evidence" value="ECO:0007669"/>
    <property type="project" value="TreeGrafter"/>
</dbReference>
<dbReference type="InterPro" id="IPR000286">
    <property type="entry name" value="HDACs"/>
</dbReference>
<dbReference type="InterPro" id="IPR037138">
    <property type="entry name" value="His_deacetylse_dom_sf"/>
</dbReference>
<evidence type="ECO:0000313" key="5">
    <source>
        <dbReference type="Proteomes" id="UP000250790"/>
    </source>
</evidence>
<name>A0A315EDP2_9BURK</name>
<dbReference type="CDD" id="cd09993">
    <property type="entry name" value="HDAC_classIV"/>
    <property type="match status" value="1"/>
</dbReference>
<dbReference type="Gene3D" id="3.40.800.20">
    <property type="entry name" value="Histone deacetylase domain"/>
    <property type="match status" value="1"/>
</dbReference>
<evidence type="ECO:0000259" key="3">
    <source>
        <dbReference type="Pfam" id="PF00850"/>
    </source>
</evidence>
<dbReference type="Proteomes" id="UP000250790">
    <property type="component" value="Unassembled WGS sequence"/>
</dbReference>
<dbReference type="AlphaFoldDB" id="A0A315EDP2"/>
<dbReference type="GO" id="GO:0016787">
    <property type="term" value="F:hydrolase activity"/>
    <property type="evidence" value="ECO:0007669"/>
    <property type="project" value="UniProtKB-KW"/>
</dbReference>
<comment type="similarity">
    <text evidence="1">Belongs to the histone deacetylase family.</text>
</comment>
<dbReference type="PRINTS" id="PR01270">
    <property type="entry name" value="HDASUPER"/>
</dbReference>
<protein>
    <submittedName>
        <fullName evidence="4">Histone deacetylase</fullName>
    </submittedName>
</protein>
<dbReference type="GO" id="GO:0004407">
    <property type="term" value="F:histone deacetylase activity"/>
    <property type="evidence" value="ECO:0007669"/>
    <property type="project" value="InterPro"/>
</dbReference>
<dbReference type="RefSeq" id="WP_108311231.1">
    <property type="nucleotide sequence ID" value="NZ_NESN01000001.1"/>
</dbReference>
<dbReference type="InterPro" id="IPR044150">
    <property type="entry name" value="HDAC_classIV"/>
</dbReference>
<keyword evidence="2" id="KW-0378">Hydrolase</keyword>
<evidence type="ECO:0000256" key="1">
    <source>
        <dbReference type="ARBA" id="ARBA00005947"/>
    </source>
</evidence>
<dbReference type="PANTHER" id="PTHR10625">
    <property type="entry name" value="HISTONE DEACETYLASE HDAC1-RELATED"/>
    <property type="match status" value="1"/>
</dbReference>
<dbReference type="Pfam" id="PF00850">
    <property type="entry name" value="Hist_deacetyl"/>
    <property type="match status" value="1"/>
</dbReference>
<keyword evidence="5" id="KW-1185">Reference proteome</keyword>
<accession>A0A315EDP2</accession>
<proteinExistence type="inferred from homology"/>
<evidence type="ECO:0000256" key="2">
    <source>
        <dbReference type="ARBA" id="ARBA00022801"/>
    </source>
</evidence>
<gene>
    <name evidence="4" type="ORF">B9Z37_01165</name>
</gene>
<reference evidence="4 5" key="1">
    <citation type="submission" date="2017-04" db="EMBL/GenBank/DDBJ databases">
        <title>Unexpected and diverse lifestyles within the genus Limnohabitans.</title>
        <authorList>
            <person name="Kasalicky V."/>
            <person name="Mehrshad M."/>
            <person name="Andrei S.-A."/>
            <person name="Salcher M."/>
            <person name="Kratochvilova H."/>
            <person name="Simek K."/>
            <person name="Ghai R."/>
        </authorList>
    </citation>
    <scope>NUCLEOTIDE SEQUENCE [LARGE SCALE GENOMIC DNA]</scope>
    <source>
        <strain evidence="4 5">II-B4</strain>
    </source>
</reference>
<comment type="caution">
    <text evidence="4">The sequence shown here is derived from an EMBL/GenBank/DDBJ whole genome shotgun (WGS) entry which is preliminary data.</text>
</comment>
<organism evidence="4 5">
    <name type="scientific">Limnohabitans parvus II-B4</name>
    <dbReference type="NCBI Taxonomy" id="1293052"/>
    <lineage>
        <taxon>Bacteria</taxon>
        <taxon>Pseudomonadati</taxon>
        <taxon>Pseudomonadota</taxon>
        <taxon>Betaproteobacteria</taxon>
        <taxon>Burkholderiales</taxon>
        <taxon>Comamonadaceae</taxon>
        <taxon>Limnohabitans</taxon>
    </lineage>
</organism>
<dbReference type="PANTHER" id="PTHR10625:SF19">
    <property type="entry name" value="HISTONE DEACETYLASE 12"/>
    <property type="match status" value="1"/>
</dbReference>
<dbReference type="InterPro" id="IPR023801">
    <property type="entry name" value="His_deacetylse_dom"/>
</dbReference>
<evidence type="ECO:0000313" key="4">
    <source>
        <dbReference type="EMBL" id="PUE55229.1"/>
    </source>
</evidence>
<dbReference type="SUPFAM" id="SSF52768">
    <property type="entry name" value="Arginase/deacetylase"/>
    <property type="match status" value="1"/>
</dbReference>
<dbReference type="InterPro" id="IPR023696">
    <property type="entry name" value="Ureohydrolase_dom_sf"/>
</dbReference>
<dbReference type="EMBL" id="NESN01000001">
    <property type="protein sequence ID" value="PUE55229.1"/>
    <property type="molecule type" value="Genomic_DNA"/>
</dbReference>
<dbReference type="OrthoDB" id="9808367at2"/>